<keyword evidence="2" id="KW-1185">Reference proteome</keyword>
<dbReference type="WBParaSite" id="L893_g12001.t1">
    <property type="protein sequence ID" value="L893_g12001.t1"/>
    <property type="gene ID" value="L893_g12001"/>
</dbReference>
<dbReference type="Proteomes" id="UP000095287">
    <property type="component" value="Unplaced"/>
</dbReference>
<dbReference type="InterPro" id="IPR008638">
    <property type="entry name" value="FhaB/CdiA-like_TPS"/>
</dbReference>
<name>A0A1I7Y292_9BILA</name>
<evidence type="ECO:0000313" key="3">
    <source>
        <dbReference type="WBParaSite" id="L893_g12001.t1"/>
    </source>
</evidence>
<reference evidence="3" key="1">
    <citation type="submission" date="2016-11" db="UniProtKB">
        <authorList>
            <consortium name="WormBaseParasite"/>
        </authorList>
    </citation>
    <scope>IDENTIFICATION</scope>
</reference>
<dbReference type="Gene3D" id="2.160.20.10">
    <property type="entry name" value="Single-stranded right-handed beta-helix, Pectin lyase-like"/>
    <property type="match status" value="1"/>
</dbReference>
<dbReference type="SUPFAM" id="SSF51126">
    <property type="entry name" value="Pectin lyase-like"/>
    <property type="match status" value="1"/>
</dbReference>
<dbReference type="InterPro" id="IPR011050">
    <property type="entry name" value="Pectin_lyase_fold/virulence"/>
</dbReference>
<protein>
    <submittedName>
        <fullName evidence="3">Haemagg_act domain-containing protein</fullName>
    </submittedName>
</protein>
<sequence length="141" mass="14585">MDGERLDRFQVDGGDIALEGAGLNASNVEQFDLITRSAKLNATLHAQQLNIVTGRNDVKADSLQVTPRADDGSGKPLLAIDSSALGGMYAGAIRLVGTEKGVGVKLAGNMASTASDVQIDVNGKLSLGNVTAERDLKIAAH</sequence>
<evidence type="ECO:0000313" key="2">
    <source>
        <dbReference type="Proteomes" id="UP000095287"/>
    </source>
</evidence>
<dbReference type="InterPro" id="IPR012334">
    <property type="entry name" value="Pectin_lyas_fold"/>
</dbReference>
<organism evidence="2 3">
    <name type="scientific">Steinernema glaseri</name>
    <dbReference type="NCBI Taxonomy" id="37863"/>
    <lineage>
        <taxon>Eukaryota</taxon>
        <taxon>Metazoa</taxon>
        <taxon>Ecdysozoa</taxon>
        <taxon>Nematoda</taxon>
        <taxon>Chromadorea</taxon>
        <taxon>Rhabditida</taxon>
        <taxon>Tylenchina</taxon>
        <taxon>Panagrolaimomorpha</taxon>
        <taxon>Strongyloidoidea</taxon>
        <taxon>Steinernematidae</taxon>
        <taxon>Steinernema</taxon>
    </lineage>
</organism>
<dbReference type="AlphaFoldDB" id="A0A1I7Y292"/>
<evidence type="ECO:0000259" key="1">
    <source>
        <dbReference type="Pfam" id="PF05860"/>
    </source>
</evidence>
<dbReference type="Pfam" id="PF05860">
    <property type="entry name" value="TPS"/>
    <property type="match status" value="1"/>
</dbReference>
<feature type="domain" description="Filamentous haemagglutinin FhaB/tRNA nuclease CdiA-like TPS" evidence="1">
    <location>
        <begin position="2"/>
        <end position="127"/>
    </location>
</feature>
<proteinExistence type="predicted"/>
<accession>A0A1I7Y292</accession>